<dbReference type="Proteomes" id="UP000814033">
    <property type="component" value="Unassembled WGS sequence"/>
</dbReference>
<reference evidence="1" key="2">
    <citation type="journal article" date="2022" name="New Phytol.">
        <title>Evolutionary transition to the ectomycorrhizal habit in the genomes of a hyperdiverse lineage of mushroom-forming fungi.</title>
        <authorList>
            <person name="Looney B."/>
            <person name="Miyauchi S."/>
            <person name="Morin E."/>
            <person name="Drula E."/>
            <person name="Courty P.E."/>
            <person name="Kohler A."/>
            <person name="Kuo A."/>
            <person name="LaButti K."/>
            <person name="Pangilinan J."/>
            <person name="Lipzen A."/>
            <person name="Riley R."/>
            <person name="Andreopoulos W."/>
            <person name="He G."/>
            <person name="Johnson J."/>
            <person name="Nolan M."/>
            <person name="Tritt A."/>
            <person name="Barry K.W."/>
            <person name="Grigoriev I.V."/>
            <person name="Nagy L.G."/>
            <person name="Hibbett D."/>
            <person name="Henrissat B."/>
            <person name="Matheny P.B."/>
            <person name="Labbe J."/>
            <person name="Martin F.M."/>
        </authorList>
    </citation>
    <scope>NUCLEOTIDE SEQUENCE</scope>
    <source>
        <strain evidence="1">FP105234-sp</strain>
    </source>
</reference>
<name>A0ACB8RHU5_9AGAM</name>
<dbReference type="EMBL" id="MU276003">
    <property type="protein sequence ID" value="KAI0043809.1"/>
    <property type="molecule type" value="Genomic_DNA"/>
</dbReference>
<proteinExistence type="predicted"/>
<evidence type="ECO:0000313" key="2">
    <source>
        <dbReference type="Proteomes" id="UP000814033"/>
    </source>
</evidence>
<keyword evidence="2" id="KW-1185">Reference proteome</keyword>
<accession>A0ACB8RHU5</accession>
<evidence type="ECO:0000313" key="1">
    <source>
        <dbReference type="EMBL" id="KAI0043809.1"/>
    </source>
</evidence>
<protein>
    <submittedName>
        <fullName evidence="1">DUF427-domain-containing protein</fullName>
    </submittedName>
</protein>
<gene>
    <name evidence="1" type="ORF">FA95DRAFT_1562884</name>
</gene>
<sequence length="235" mass="27154">MSVPFPSAGYTEDTIKRIRVLFGGEYIVDTRNSKLVWEHAYFPHYYFHKSDVPEKYLQNATKSDKSDTYDLVVANRKADAAVKLFTEGDLKDFVKISFDKADAWLEEDERIYYHPKDPYKRVDVLQSSRHVRVKIDGVEVANTTKPRLLFETGLRVRTYIPISDVHMELLTPAELTTGCPYKGVASYYDVNLPSGKKEGLVWWYRAPNLECAEIRGFLAFYDEKVDVFVDGKKVE</sequence>
<organism evidence="1 2">
    <name type="scientific">Auriscalpium vulgare</name>
    <dbReference type="NCBI Taxonomy" id="40419"/>
    <lineage>
        <taxon>Eukaryota</taxon>
        <taxon>Fungi</taxon>
        <taxon>Dikarya</taxon>
        <taxon>Basidiomycota</taxon>
        <taxon>Agaricomycotina</taxon>
        <taxon>Agaricomycetes</taxon>
        <taxon>Russulales</taxon>
        <taxon>Auriscalpiaceae</taxon>
        <taxon>Auriscalpium</taxon>
    </lineage>
</organism>
<reference evidence="1" key="1">
    <citation type="submission" date="2021-02" db="EMBL/GenBank/DDBJ databases">
        <authorList>
            <consortium name="DOE Joint Genome Institute"/>
            <person name="Ahrendt S."/>
            <person name="Looney B.P."/>
            <person name="Miyauchi S."/>
            <person name="Morin E."/>
            <person name="Drula E."/>
            <person name="Courty P.E."/>
            <person name="Chicoki N."/>
            <person name="Fauchery L."/>
            <person name="Kohler A."/>
            <person name="Kuo A."/>
            <person name="Labutti K."/>
            <person name="Pangilinan J."/>
            <person name="Lipzen A."/>
            <person name="Riley R."/>
            <person name="Andreopoulos W."/>
            <person name="He G."/>
            <person name="Johnson J."/>
            <person name="Barry K.W."/>
            <person name="Grigoriev I.V."/>
            <person name="Nagy L."/>
            <person name="Hibbett D."/>
            <person name="Henrissat B."/>
            <person name="Matheny P.B."/>
            <person name="Labbe J."/>
            <person name="Martin F."/>
        </authorList>
    </citation>
    <scope>NUCLEOTIDE SEQUENCE</scope>
    <source>
        <strain evidence="1">FP105234-sp</strain>
    </source>
</reference>
<comment type="caution">
    <text evidence="1">The sequence shown here is derived from an EMBL/GenBank/DDBJ whole genome shotgun (WGS) entry which is preliminary data.</text>
</comment>